<organism evidence="2 3">
    <name type="scientific">Filobasidium floriforme</name>
    <dbReference type="NCBI Taxonomy" id="5210"/>
    <lineage>
        <taxon>Eukaryota</taxon>
        <taxon>Fungi</taxon>
        <taxon>Dikarya</taxon>
        <taxon>Basidiomycota</taxon>
        <taxon>Agaricomycotina</taxon>
        <taxon>Tremellomycetes</taxon>
        <taxon>Filobasidiales</taxon>
        <taxon>Filobasidiaceae</taxon>
        <taxon>Filobasidium</taxon>
    </lineage>
</organism>
<feature type="compositionally biased region" description="Polar residues" evidence="1">
    <location>
        <begin position="602"/>
        <end position="618"/>
    </location>
</feature>
<feature type="region of interest" description="Disordered" evidence="1">
    <location>
        <begin position="1013"/>
        <end position="1033"/>
    </location>
</feature>
<dbReference type="Proteomes" id="UP000812966">
    <property type="component" value="Unassembled WGS sequence"/>
</dbReference>
<feature type="region of interest" description="Disordered" evidence="1">
    <location>
        <begin position="386"/>
        <end position="418"/>
    </location>
</feature>
<feature type="compositionally biased region" description="Polar residues" evidence="1">
    <location>
        <begin position="279"/>
        <end position="300"/>
    </location>
</feature>
<feature type="region of interest" description="Disordered" evidence="1">
    <location>
        <begin position="1163"/>
        <end position="1185"/>
    </location>
</feature>
<sequence length="1198" mass="128854">MHKLKKRRPSVPDSQRPSQTPGSNSSPPQLRVDRIPLKLNDVAISRGDFRGSTIIAGLSNRFSVLKMPEQDSNPFSSAGPVPPLPPGAFTLDDMKKRFAQQRTTYETGDYLTEQEEAAVLADLEENIRMQQQSSQASLERFQSLESDEAPASSASPPLSYRPAGRGYGFGSSDAMREAEVMRNAKETVRNRQQQSPLSPRRQIGEPVADRFEGHDPAGGGSRSTSTRAPPSGGHTRDNSSSSLHERKSVLETMSPAAQQRISRAILQVEADMLNTASFSAENRNLPSNMSTARLPTTTPTKRVGNDRRNVSISRSPAFHDRLADAVAEEEILVDKAGMGGAVTATSNDDDGPTQQAGSIDVFTVDNNAAAGSTKSFAKLHRPEPLALGKPITLGRPITLSANEGPKANRSETSQANQDATQLLSPDLYSRQHARHNDGPTTAASILTDGTGSYVAETPPETALHSQQSLAVPGQDSLPSPHSPQDYAFDIAGYYGGEQESNGYDDTHGTTHTEREPINLGSPARSVYSSDYQPSADDPASFAEDTYAHELQSDASRRVNEAELGLSLDDFKRMQEKLNEAARNSQRDLATVSGQEGAPGPSASRNMSPVASHSGQAQQDVAVHTSHAEGSIMKPAMSPDIDRSSETRPDQKHYGEPTDHHSFSSPPPGRSINESPVTLASPIASSGPYSPQRFGNAAPSVEADDREGAKSRLAQALFGPTEALGGPPSPVGPTHTHRRMESTSSARSYRIDEDPDVRRDFEARIAQATAALQKTPSVRLSRKNTRNKAIKIGSPTLLQTSATLQVSPLTSPQMGQGGFSPTGNSVVRGIHQRSGHGKSASTSSLSQVQPAPPSPKTGSSASSGLKGLLAKMKRKPSQKRAIKEPPAAAAATAPQRSAAPPIPAAGVQIPPDMTADARKARRSIVRRTIVVPTNLPPPVPSSSLNALQNEMDRNQAPIEPSRRPSVKRKPVHRTSEDKALEQELLAPPVVQRVASLGSKRSVESGRDSLYELYGESEDQSQLPGQSSSQGNRATLVKPTQVLEIREMSDGEVTWGLVDGVDEGSEDTAVWRPQSRIASQYGDSLIEQSSTSSYRKPSMASNNFDLDEDDAAWSVAERELLESPVERPKTKVFYSSSANIQDLLADLSTQNADGHFRILPQNIEVNDEERDQAKQLDSGRSGQDLDSRLQALVQKLQATR</sequence>
<feature type="compositionally biased region" description="Basic and acidic residues" evidence="1">
    <location>
        <begin position="504"/>
        <end position="516"/>
    </location>
</feature>
<evidence type="ECO:0000313" key="3">
    <source>
        <dbReference type="Proteomes" id="UP000812966"/>
    </source>
</evidence>
<feature type="region of interest" description="Disordered" evidence="1">
    <location>
        <begin position="579"/>
        <end position="748"/>
    </location>
</feature>
<feature type="region of interest" description="Disordered" evidence="1">
    <location>
        <begin position="279"/>
        <end position="304"/>
    </location>
</feature>
<feature type="compositionally biased region" description="Basic and acidic residues" evidence="1">
    <location>
        <begin position="174"/>
        <end position="189"/>
    </location>
</feature>
<protein>
    <submittedName>
        <fullName evidence="2">Uncharacterized protein</fullName>
    </submittedName>
</protein>
<feature type="compositionally biased region" description="Polar residues" evidence="1">
    <location>
        <begin position="838"/>
        <end position="848"/>
    </location>
</feature>
<evidence type="ECO:0000256" key="1">
    <source>
        <dbReference type="SAM" id="MobiDB-lite"/>
    </source>
</evidence>
<feature type="compositionally biased region" description="Polar residues" evidence="1">
    <location>
        <begin position="438"/>
        <end position="450"/>
    </location>
</feature>
<gene>
    <name evidence="2" type="ORF">FFLO_05377</name>
</gene>
<comment type="caution">
    <text evidence="2">The sequence shown here is derived from an EMBL/GenBank/DDBJ whole genome shotgun (WGS) entry which is preliminary data.</text>
</comment>
<dbReference type="OrthoDB" id="3259825at2759"/>
<feature type="compositionally biased region" description="Polar residues" evidence="1">
    <location>
        <begin position="671"/>
        <end position="688"/>
    </location>
</feature>
<feature type="compositionally biased region" description="Polar residues" evidence="1">
    <location>
        <begin position="12"/>
        <end position="28"/>
    </location>
</feature>
<feature type="region of interest" description="Disordered" evidence="1">
    <location>
        <begin position="807"/>
        <end position="910"/>
    </location>
</feature>
<proteinExistence type="predicted"/>
<name>A0A8K0JGZ4_9TREE</name>
<feature type="region of interest" description="Disordered" evidence="1">
    <location>
        <begin position="431"/>
        <end position="539"/>
    </location>
</feature>
<feature type="region of interest" description="Disordered" evidence="1">
    <location>
        <begin position="1"/>
        <end position="32"/>
    </location>
</feature>
<feature type="compositionally biased region" description="Basic residues" evidence="1">
    <location>
        <begin position="870"/>
        <end position="879"/>
    </location>
</feature>
<feature type="region of interest" description="Disordered" evidence="1">
    <location>
        <begin position="68"/>
        <end position="91"/>
    </location>
</feature>
<keyword evidence="3" id="KW-1185">Reference proteome</keyword>
<feature type="compositionally biased region" description="Basic and acidic residues" evidence="1">
    <location>
        <begin position="639"/>
        <end position="661"/>
    </location>
</feature>
<feature type="compositionally biased region" description="Polar residues" evidence="1">
    <location>
        <begin position="581"/>
        <end position="593"/>
    </location>
</feature>
<feature type="compositionally biased region" description="Low complexity" evidence="1">
    <location>
        <begin position="1018"/>
        <end position="1029"/>
    </location>
</feature>
<feature type="compositionally biased region" description="Low complexity" evidence="1">
    <location>
        <begin position="190"/>
        <end position="201"/>
    </location>
</feature>
<dbReference type="AlphaFoldDB" id="A0A8K0JGZ4"/>
<feature type="region of interest" description="Disordered" evidence="1">
    <location>
        <begin position="129"/>
        <end position="255"/>
    </location>
</feature>
<feature type="compositionally biased region" description="Low complexity" evidence="1">
    <location>
        <begin position="857"/>
        <end position="869"/>
    </location>
</feature>
<feature type="compositionally biased region" description="Low complexity" evidence="1">
    <location>
        <begin position="884"/>
        <end position="898"/>
    </location>
</feature>
<accession>A0A8K0JGZ4</accession>
<feature type="compositionally biased region" description="Low complexity" evidence="1">
    <location>
        <begin position="149"/>
        <end position="158"/>
    </location>
</feature>
<evidence type="ECO:0000313" key="2">
    <source>
        <dbReference type="EMBL" id="KAG7529837.1"/>
    </source>
</evidence>
<dbReference type="EMBL" id="JABELV010000134">
    <property type="protein sequence ID" value="KAG7529837.1"/>
    <property type="molecule type" value="Genomic_DNA"/>
</dbReference>
<feature type="region of interest" description="Disordered" evidence="1">
    <location>
        <begin position="952"/>
        <end position="982"/>
    </location>
</feature>
<reference evidence="2" key="1">
    <citation type="submission" date="2020-04" db="EMBL/GenBank/DDBJ databases">
        <title>Analysis of mating type loci in Filobasidium floriforme.</title>
        <authorList>
            <person name="Nowrousian M."/>
        </authorList>
    </citation>
    <scope>NUCLEOTIDE SEQUENCE</scope>
    <source>
        <strain evidence="2">CBS 6242</strain>
    </source>
</reference>